<dbReference type="EMBL" id="CABFUZ020000151">
    <property type="protein sequence ID" value="VVM07199.1"/>
    <property type="molecule type" value="Genomic_DNA"/>
</dbReference>
<organism evidence="1 2">
    <name type="scientific">Methylacidimicrobium cyclopophantes</name>
    <dbReference type="NCBI Taxonomy" id="1041766"/>
    <lineage>
        <taxon>Bacteria</taxon>
        <taxon>Pseudomonadati</taxon>
        <taxon>Verrucomicrobiota</taxon>
        <taxon>Methylacidimicrobium</taxon>
    </lineage>
</organism>
<dbReference type="SUPFAM" id="SSF53335">
    <property type="entry name" value="S-adenosyl-L-methionine-dependent methyltransferases"/>
    <property type="match status" value="1"/>
</dbReference>
<gene>
    <name evidence="1" type="ORF">MAMC_01491</name>
</gene>
<dbReference type="AlphaFoldDB" id="A0A5E6MFR6"/>
<reference evidence="1" key="1">
    <citation type="submission" date="2019-09" db="EMBL/GenBank/DDBJ databases">
        <authorList>
            <person name="Cremers G."/>
        </authorList>
    </citation>
    <scope>NUCLEOTIDE SEQUENCE [LARGE SCALE GENOMIC DNA]</scope>
    <source>
        <strain evidence="1">3B</strain>
    </source>
</reference>
<dbReference type="Proteomes" id="UP000381693">
    <property type="component" value="Unassembled WGS sequence"/>
</dbReference>
<accession>A0A5E6MFR6</accession>
<sequence length="320" mass="36635">MRESGVRRCRICGCEEEHPIHLAREMILGSFERFLYFQCLECGCLQIGEIPSNIADYYRHQYHARILELQAPAPKAFSELCKRKAAGLLLSAPIGEGAIPWPLRKIFPGFLWQFRELGLRLDSPILDYGCGRAHLLLRLRKWGFRRLFGLDPYLPAQELVEEGITLRKGDWTILRGSFDLLILNHVIEHLEEPLTVLKALREHLAPGGTMLVSTPVADSYGWRKFGNSWAMWDPPRHLHLFTAKAMAIGAGRCGLRVAKVKYDAGKNLWATSQFFALHPERKVEISQEELTERQRPIRKWAQLLDEIGDSDMATFYLKAA</sequence>
<proteinExistence type="predicted"/>
<dbReference type="PANTHER" id="PTHR43861">
    <property type="entry name" value="TRANS-ACONITATE 2-METHYLTRANSFERASE-RELATED"/>
    <property type="match status" value="1"/>
</dbReference>
<dbReference type="InterPro" id="IPR029063">
    <property type="entry name" value="SAM-dependent_MTases_sf"/>
</dbReference>
<dbReference type="Gene3D" id="3.40.50.150">
    <property type="entry name" value="Vaccinia Virus protein VP39"/>
    <property type="match status" value="1"/>
</dbReference>
<protein>
    <recommendedName>
        <fullName evidence="3">2-polyprenyl-6-hydroxyphenol methylase</fullName>
    </recommendedName>
</protein>
<evidence type="ECO:0008006" key="3">
    <source>
        <dbReference type="Google" id="ProtNLM"/>
    </source>
</evidence>
<dbReference type="PANTHER" id="PTHR43861:SF6">
    <property type="entry name" value="METHYLTRANSFERASE TYPE 11"/>
    <property type="match status" value="1"/>
</dbReference>
<name>A0A5E6MFR6_9BACT</name>
<dbReference type="OrthoDB" id="9791837at2"/>
<dbReference type="CDD" id="cd02440">
    <property type="entry name" value="AdoMet_MTases"/>
    <property type="match status" value="1"/>
</dbReference>
<comment type="caution">
    <text evidence="1">The sequence shown here is derived from an EMBL/GenBank/DDBJ whole genome shotgun (WGS) entry which is preliminary data.</text>
</comment>
<keyword evidence="2" id="KW-1185">Reference proteome</keyword>
<evidence type="ECO:0000313" key="2">
    <source>
        <dbReference type="Proteomes" id="UP000381693"/>
    </source>
</evidence>
<dbReference type="Pfam" id="PF13489">
    <property type="entry name" value="Methyltransf_23"/>
    <property type="match status" value="1"/>
</dbReference>
<evidence type="ECO:0000313" key="1">
    <source>
        <dbReference type="EMBL" id="VVM07199.1"/>
    </source>
</evidence>